<dbReference type="RefSeq" id="WP_183672015.1">
    <property type="nucleotide sequence ID" value="NZ_BMPB01000014.1"/>
</dbReference>
<dbReference type="PROSITE" id="PS51257">
    <property type="entry name" value="PROKAR_LIPOPROTEIN"/>
    <property type="match status" value="1"/>
</dbReference>
<sequence length="476" mass="53930">MKHKKIRTTTAILCIGTILCACGGKQATRQADETVEAAPKAPVIIETNHLNPGVQYTEERGISPASPPVILDFTAKLPTQPFALKNHFSKVTCVTLKSPLSPEQGTFLYDASIIVSYDRGMSSASGVNTKIQLLENRILTNDLFGSFCFDSNGQITDTLLIAHIEGLKYDPATQKLEFHANNRKSPIGNISLEPGNQYSYAGRDTVNNYNIMGWKSLEDGRLVEEIRFMDDKHSTLLASLDDSTLVNVSRNFRSPDMLTTFNKNSYDTLCIFGNYNLPTVKLSGPYAFPESNWTYKNKDKFYFRQAFNDTIFSLSSPNRLQPEYILQFGENKLTIDNGLYGDKSQKYAIQSWVDTDHFILITYSRNYDCPNTRKEKSVFYSYALYNKDTKQLSLIQDNHSYPEEFLLPTELPDGIPAILGELTWQDNKLFTSYTKRKLEALQKMDNFSKLPAEQQERVRQLAGTLGEDEMIVMILE</sequence>
<proteinExistence type="predicted"/>
<dbReference type="Pfam" id="PF16287">
    <property type="entry name" value="DUF4933"/>
    <property type="match status" value="1"/>
</dbReference>
<protein>
    <recommendedName>
        <fullName evidence="3">Lipoprotein</fullName>
    </recommendedName>
</protein>
<accession>A0ABR6KRZ5</accession>
<dbReference type="EMBL" id="JACHOC010000009">
    <property type="protein sequence ID" value="MBB4624273.1"/>
    <property type="molecule type" value="Genomic_DNA"/>
</dbReference>
<name>A0ABR6KRZ5_9BACT</name>
<evidence type="ECO:0000313" key="2">
    <source>
        <dbReference type="Proteomes" id="UP000533637"/>
    </source>
</evidence>
<reference evidence="1 2" key="1">
    <citation type="submission" date="2020-08" db="EMBL/GenBank/DDBJ databases">
        <title>Genomic Encyclopedia of Type Strains, Phase IV (KMG-IV): sequencing the most valuable type-strain genomes for metagenomic binning, comparative biology and taxonomic classification.</title>
        <authorList>
            <person name="Goeker M."/>
        </authorList>
    </citation>
    <scope>NUCLEOTIDE SEQUENCE [LARGE SCALE GENOMIC DNA]</scope>
    <source>
        <strain evidence="1 2">DSM 102983</strain>
    </source>
</reference>
<dbReference type="Proteomes" id="UP000533637">
    <property type="component" value="Unassembled WGS sequence"/>
</dbReference>
<evidence type="ECO:0008006" key="3">
    <source>
        <dbReference type="Google" id="ProtNLM"/>
    </source>
</evidence>
<comment type="caution">
    <text evidence="1">The sequence shown here is derived from an EMBL/GenBank/DDBJ whole genome shotgun (WGS) entry which is preliminary data.</text>
</comment>
<gene>
    <name evidence="1" type="ORF">GGQ57_004201</name>
</gene>
<dbReference type="InterPro" id="IPR032559">
    <property type="entry name" value="DUF4933"/>
</dbReference>
<evidence type="ECO:0000313" key="1">
    <source>
        <dbReference type="EMBL" id="MBB4624273.1"/>
    </source>
</evidence>
<organism evidence="1 2">
    <name type="scientific">Parabacteroides faecis</name>
    <dbReference type="NCBI Taxonomy" id="1217282"/>
    <lineage>
        <taxon>Bacteria</taxon>
        <taxon>Pseudomonadati</taxon>
        <taxon>Bacteroidota</taxon>
        <taxon>Bacteroidia</taxon>
        <taxon>Bacteroidales</taxon>
        <taxon>Tannerellaceae</taxon>
        <taxon>Parabacteroides</taxon>
    </lineage>
</organism>
<keyword evidence="2" id="KW-1185">Reference proteome</keyword>